<comment type="similarity">
    <text evidence="2 13">Belongs to the small Tim family.</text>
</comment>
<evidence type="ECO:0000256" key="8">
    <source>
        <dbReference type="ARBA" id="ARBA00023010"/>
    </source>
</evidence>
<evidence type="ECO:0000256" key="5">
    <source>
        <dbReference type="ARBA" id="ARBA00022792"/>
    </source>
</evidence>
<accession>A0ABR1F7M3</accession>
<keyword evidence="3 13" id="KW-0813">Transport</keyword>
<dbReference type="Pfam" id="PF02953">
    <property type="entry name" value="zf-Tim10_DDP"/>
    <property type="match status" value="1"/>
</dbReference>
<dbReference type="InterPro" id="IPR050673">
    <property type="entry name" value="Mito_inner_translocase_sub"/>
</dbReference>
<name>A0ABR1F7M3_9ASCO</name>
<comment type="function">
    <text evidence="13">Mitochondrial intermembrane chaperone that participates in the import and insertion of some multi-pass transmembrane proteins into the mitochondrial inner membrane. Also required for the transfer of beta-barrel precursors from the TOM complex to the sorting and assembly machinery (SAM complex) of the outer membrane. Acts as a chaperone-like protein that protects the hydrophobic precursors from aggregation and guide them through the mitochondrial intermembrane space.</text>
</comment>
<dbReference type="PANTHER" id="PTHR13172">
    <property type="entry name" value="MITOCHONDRIAL IMPORT INNER MEMBRANE TRANSLOCASE SUBUNIT TIM9B"/>
    <property type="match status" value="1"/>
</dbReference>
<evidence type="ECO:0000259" key="14">
    <source>
        <dbReference type="Pfam" id="PF02953"/>
    </source>
</evidence>
<keyword evidence="8 13" id="KW-0811">Translocation</keyword>
<keyword evidence="9 13" id="KW-0496">Mitochondrion</keyword>
<evidence type="ECO:0000313" key="15">
    <source>
        <dbReference type="EMBL" id="KAK7205853.1"/>
    </source>
</evidence>
<dbReference type="EMBL" id="JBBJBU010000004">
    <property type="protein sequence ID" value="KAK7205853.1"/>
    <property type="molecule type" value="Genomic_DNA"/>
</dbReference>
<dbReference type="InterPro" id="IPR035427">
    <property type="entry name" value="Tim10-like_dom_sf"/>
</dbReference>
<dbReference type="GeneID" id="90039598"/>
<keyword evidence="7 13" id="KW-0653">Protein transport</keyword>
<keyword evidence="10" id="KW-0472">Membrane</keyword>
<dbReference type="Proteomes" id="UP001498771">
    <property type="component" value="Unassembled WGS sequence"/>
</dbReference>
<keyword evidence="11 13" id="KW-1015">Disulfide bond</keyword>
<dbReference type="RefSeq" id="XP_064768886.1">
    <property type="nucleotide sequence ID" value="XM_064914086.1"/>
</dbReference>
<keyword evidence="4" id="KW-0479">Metal-binding</keyword>
<keyword evidence="6" id="KW-0862">Zinc</keyword>
<dbReference type="Gene3D" id="1.10.287.810">
    <property type="entry name" value="Mitochondrial import inner membrane translocase subunit tim13 like domains"/>
    <property type="match status" value="1"/>
</dbReference>
<gene>
    <name evidence="15" type="ORF">BZA70DRAFT_289037</name>
</gene>
<keyword evidence="5 13" id="KW-0999">Mitochondrion inner membrane</keyword>
<evidence type="ECO:0000313" key="16">
    <source>
        <dbReference type="Proteomes" id="UP001498771"/>
    </source>
</evidence>
<evidence type="ECO:0000256" key="13">
    <source>
        <dbReference type="RuleBase" id="RU367043"/>
    </source>
</evidence>
<evidence type="ECO:0000256" key="4">
    <source>
        <dbReference type="ARBA" id="ARBA00022723"/>
    </source>
</evidence>
<comment type="domain">
    <text evidence="13">The twin CX3C motif contains 4 conserved Cys residues that form 2 disulfide bonds in the mitochondrial intermembrane space.</text>
</comment>
<evidence type="ECO:0000256" key="10">
    <source>
        <dbReference type="ARBA" id="ARBA00023136"/>
    </source>
</evidence>
<evidence type="ECO:0000256" key="1">
    <source>
        <dbReference type="ARBA" id="ARBA00004137"/>
    </source>
</evidence>
<comment type="caution">
    <text evidence="15">The sequence shown here is derived from an EMBL/GenBank/DDBJ whole genome shotgun (WGS) entry which is preliminary data.</text>
</comment>
<keyword evidence="16" id="KW-1185">Reference proteome</keyword>
<evidence type="ECO:0000256" key="12">
    <source>
        <dbReference type="ARBA" id="ARBA00023186"/>
    </source>
</evidence>
<reference evidence="15 16" key="1">
    <citation type="submission" date="2024-03" db="EMBL/GenBank/DDBJ databases">
        <title>Genome-scale model development and genomic sequencing of the oleaginous clade Lipomyces.</title>
        <authorList>
            <consortium name="Lawrence Berkeley National Laboratory"/>
            <person name="Czajka J.J."/>
            <person name="Han Y."/>
            <person name="Kim J."/>
            <person name="Mondo S.J."/>
            <person name="Hofstad B.A."/>
            <person name="Robles A."/>
            <person name="Haridas S."/>
            <person name="Riley R."/>
            <person name="LaButti K."/>
            <person name="Pangilinan J."/>
            <person name="Andreopoulos W."/>
            <person name="Lipzen A."/>
            <person name="Yan J."/>
            <person name="Wang M."/>
            <person name="Ng V."/>
            <person name="Grigoriev I.V."/>
            <person name="Spatafora J.W."/>
            <person name="Magnuson J.K."/>
            <person name="Baker S.E."/>
            <person name="Pomraning K.R."/>
        </authorList>
    </citation>
    <scope>NUCLEOTIDE SEQUENCE [LARGE SCALE GENOMIC DNA]</scope>
    <source>
        <strain evidence="15 16">Phaff 52-87</strain>
    </source>
</reference>
<comment type="subunit">
    <text evidence="13">Heterohexamer.</text>
</comment>
<keyword evidence="12 13" id="KW-0143">Chaperone</keyword>
<evidence type="ECO:0000256" key="9">
    <source>
        <dbReference type="ARBA" id="ARBA00023128"/>
    </source>
</evidence>
<protein>
    <recommendedName>
        <fullName evidence="13">Mitochondrial import inner membrane translocase subunit</fullName>
    </recommendedName>
</protein>
<evidence type="ECO:0000256" key="2">
    <source>
        <dbReference type="ARBA" id="ARBA00006720"/>
    </source>
</evidence>
<proteinExistence type="inferred from homology"/>
<evidence type="ECO:0000256" key="11">
    <source>
        <dbReference type="ARBA" id="ARBA00023157"/>
    </source>
</evidence>
<feature type="domain" description="Tim10-like" evidence="14">
    <location>
        <begin position="24"/>
        <end position="78"/>
    </location>
</feature>
<sequence>MEHLGAPTPKEQKKLEEINVDLMMNGIAGIYMSMVGRCFTHCINDLTSKSLSGKEEKCLKTCGEKFMKYQQRVDLRYGEESANLQ</sequence>
<evidence type="ECO:0000256" key="7">
    <source>
        <dbReference type="ARBA" id="ARBA00022927"/>
    </source>
</evidence>
<evidence type="ECO:0000256" key="6">
    <source>
        <dbReference type="ARBA" id="ARBA00022833"/>
    </source>
</evidence>
<evidence type="ECO:0000256" key="3">
    <source>
        <dbReference type="ARBA" id="ARBA00022448"/>
    </source>
</evidence>
<dbReference type="SUPFAM" id="SSF144122">
    <property type="entry name" value="Tim10-like"/>
    <property type="match status" value="1"/>
</dbReference>
<dbReference type="InterPro" id="IPR004217">
    <property type="entry name" value="Tim10-like"/>
</dbReference>
<organism evidence="15 16">
    <name type="scientific">Myxozyma melibiosi</name>
    <dbReference type="NCBI Taxonomy" id="54550"/>
    <lineage>
        <taxon>Eukaryota</taxon>
        <taxon>Fungi</taxon>
        <taxon>Dikarya</taxon>
        <taxon>Ascomycota</taxon>
        <taxon>Saccharomycotina</taxon>
        <taxon>Lipomycetes</taxon>
        <taxon>Lipomycetales</taxon>
        <taxon>Lipomycetaceae</taxon>
        <taxon>Myxozyma</taxon>
    </lineage>
</organism>
<comment type="subcellular location">
    <subcellularLocation>
        <location evidence="1 13">Mitochondrion inner membrane</location>
        <topology evidence="1 13">Peripheral membrane protein</topology>
        <orientation evidence="1 13">Intermembrane side</orientation>
    </subcellularLocation>
</comment>